<organism evidence="2 3">
    <name type="scientific">Candidatus Falkowbacteria bacterium HGW-Falkowbacteria-1</name>
    <dbReference type="NCBI Taxonomy" id="2013768"/>
    <lineage>
        <taxon>Bacteria</taxon>
        <taxon>Candidatus Falkowiibacteriota</taxon>
    </lineage>
</organism>
<dbReference type="EMBL" id="PHAI01000002">
    <property type="protein sequence ID" value="PKM91460.1"/>
    <property type="molecule type" value="Genomic_DNA"/>
</dbReference>
<accession>A0A2N2E9P9</accession>
<feature type="transmembrane region" description="Helical" evidence="1">
    <location>
        <begin position="33"/>
        <end position="53"/>
    </location>
</feature>
<proteinExistence type="predicted"/>
<name>A0A2N2E9P9_9BACT</name>
<evidence type="ECO:0000313" key="3">
    <source>
        <dbReference type="Proteomes" id="UP000233517"/>
    </source>
</evidence>
<dbReference type="Proteomes" id="UP000233517">
    <property type="component" value="Unassembled WGS sequence"/>
</dbReference>
<protein>
    <recommendedName>
        <fullName evidence="4">DUF1648 domain-containing protein</fullName>
    </recommendedName>
</protein>
<evidence type="ECO:0000313" key="2">
    <source>
        <dbReference type="EMBL" id="PKM91460.1"/>
    </source>
</evidence>
<feature type="transmembrane region" description="Helical" evidence="1">
    <location>
        <begin position="111"/>
        <end position="137"/>
    </location>
</feature>
<keyword evidence="1" id="KW-0812">Transmembrane</keyword>
<sequence length="140" mass="16735">MSFFIKIYDYLTLAISDLKALLSKFYRFSFVRIFFILFLIVNISLWIFSYFIFDNITQDRLILHYNVDIGIDLIGGRSDIFIVPLLSLILIFLNKIFLLFFLKRRTGDFKFVFYFTASFLLLTQLFLLLSVLLVYLINFK</sequence>
<evidence type="ECO:0008006" key="4">
    <source>
        <dbReference type="Google" id="ProtNLM"/>
    </source>
</evidence>
<gene>
    <name evidence="2" type="ORF">CVU82_02590</name>
</gene>
<keyword evidence="1" id="KW-1133">Transmembrane helix</keyword>
<evidence type="ECO:0000256" key="1">
    <source>
        <dbReference type="SAM" id="Phobius"/>
    </source>
</evidence>
<feature type="transmembrane region" description="Helical" evidence="1">
    <location>
        <begin position="80"/>
        <end position="102"/>
    </location>
</feature>
<keyword evidence="1" id="KW-0472">Membrane</keyword>
<dbReference type="AlphaFoldDB" id="A0A2N2E9P9"/>
<reference evidence="2 3" key="1">
    <citation type="journal article" date="2017" name="ISME J.">
        <title>Potential for microbial H2 and metal transformations associated with novel bacteria and archaea in deep terrestrial subsurface sediments.</title>
        <authorList>
            <person name="Hernsdorf A.W."/>
            <person name="Amano Y."/>
            <person name="Miyakawa K."/>
            <person name="Ise K."/>
            <person name="Suzuki Y."/>
            <person name="Anantharaman K."/>
            <person name="Probst A."/>
            <person name="Burstein D."/>
            <person name="Thomas B.C."/>
            <person name="Banfield J.F."/>
        </authorList>
    </citation>
    <scope>NUCLEOTIDE SEQUENCE [LARGE SCALE GENOMIC DNA]</scope>
    <source>
        <strain evidence="2">HGW-Falkowbacteria-1</strain>
    </source>
</reference>
<comment type="caution">
    <text evidence="2">The sequence shown here is derived from an EMBL/GenBank/DDBJ whole genome shotgun (WGS) entry which is preliminary data.</text>
</comment>